<dbReference type="EC" id="2.3.2.27" evidence="5"/>
<keyword evidence="3 5" id="KW-0862">Zinc</keyword>
<dbReference type="EMBL" id="HG805969">
    <property type="protein sequence ID" value="CDW55656.1"/>
    <property type="molecule type" value="Genomic_DNA"/>
</dbReference>
<dbReference type="PROSITE" id="PS50089">
    <property type="entry name" value="ZF_RING_2"/>
    <property type="match status" value="1"/>
</dbReference>
<keyword evidence="2 4" id="KW-0863">Zinc-finger</keyword>
<dbReference type="GO" id="GO:0072572">
    <property type="term" value="F:poly-ADP-D-ribose binding"/>
    <property type="evidence" value="ECO:0007669"/>
    <property type="project" value="UniProtKB-UniRule"/>
</dbReference>
<comment type="subcellular location">
    <subcellularLocation>
        <location evidence="5">Cytoplasm</location>
        <location evidence="5">Cytosol</location>
    </subcellularLocation>
</comment>
<dbReference type="STRING" id="36087.A0A077Z682"/>
<dbReference type="Pfam" id="PF02825">
    <property type="entry name" value="WWE"/>
    <property type="match status" value="1"/>
</dbReference>
<dbReference type="GO" id="GO:0061630">
    <property type="term" value="F:ubiquitin protein ligase activity"/>
    <property type="evidence" value="ECO:0007669"/>
    <property type="project" value="UniProtKB-UniRule"/>
</dbReference>
<protein>
    <recommendedName>
        <fullName evidence="5">E3 ubiquitin-protein ligase</fullName>
        <ecNumber evidence="5">2.3.2.27</ecNumber>
    </recommendedName>
</protein>
<dbReference type="GO" id="GO:0051865">
    <property type="term" value="P:protein autoubiquitination"/>
    <property type="evidence" value="ECO:0007669"/>
    <property type="project" value="UniProtKB-UniRule"/>
</dbReference>
<dbReference type="Pfam" id="PF13920">
    <property type="entry name" value="zf-C3HC4_3"/>
    <property type="match status" value="1"/>
</dbReference>
<proteinExistence type="predicted"/>
<dbReference type="OrthoDB" id="10065815at2759"/>
<organism evidence="8 9">
    <name type="scientific">Trichuris trichiura</name>
    <name type="common">Whipworm</name>
    <name type="synonym">Trichocephalus trichiurus</name>
    <dbReference type="NCBI Taxonomy" id="36087"/>
    <lineage>
        <taxon>Eukaryota</taxon>
        <taxon>Metazoa</taxon>
        <taxon>Ecdysozoa</taxon>
        <taxon>Nematoda</taxon>
        <taxon>Enoplea</taxon>
        <taxon>Dorylaimia</taxon>
        <taxon>Trichinellida</taxon>
        <taxon>Trichuridae</taxon>
        <taxon>Trichuris</taxon>
    </lineage>
</organism>
<dbReference type="UniPathway" id="UPA00143"/>
<dbReference type="InterPro" id="IPR033509">
    <property type="entry name" value="RNF146"/>
</dbReference>
<name>A0A077Z682_TRITR</name>
<evidence type="ECO:0000256" key="2">
    <source>
        <dbReference type="ARBA" id="ARBA00022771"/>
    </source>
</evidence>
<dbReference type="PANTHER" id="PTHR13417:SF2">
    <property type="entry name" value="E3 UBIQUITIN-PROTEIN LIGASE RNF146"/>
    <property type="match status" value="1"/>
</dbReference>
<evidence type="ECO:0000313" key="8">
    <source>
        <dbReference type="EMBL" id="CDW55656.1"/>
    </source>
</evidence>
<dbReference type="SUPFAM" id="SSF117839">
    <property type="entry name" value="WWE domain"/>
    <property type="match status" value="1"/>
</dbReference>
<dbReference type="GO" id="GO:0005634">
    <property type="term" value="C:nucleus"/>
    <property type="evidence" value="ECO:0007669"/>
    <property type="project" value="TreeGrafter"/>
</dbReference>
<keyword evidence="9" id="KW-1185">Reference proteome</keyword>
<sequence>MDAAESSQEKSNNECDDVGILVCPVCLCPQYFPVVLPCSHMFCFLCIKGAAVSSGYKCPLCRSRFPIDCISNPKVYCPSSNYNSCTDEELSKEGTSATAWFYEGRDGWWRYDAASNCQLEDAYTKGLQSLELLIAGQIYIISLVDMEQYPRHEPAKKRRVKRDLVSSASKGIAGVNFVATSWIE</sequence>
<dbReference type="InterPro" id="IPR017907">
    <property type="entry name" value="Znf_RING_CS"/>
</dbReference>
<dbReference type="GO" id="GO:0005829">
    <property type="term" value="C:cytosol"/>
    <property type="evidence" value="ECO:0007669"/>
    <property type="project" value="UniProtKB-SubCell"/>
</dbReference>
<keyword evidence="5" id="KW-0808">Transferase</keyword>
<dbReference type="PANTHER" id="PTHR13417">
    <property type="entry name" value="E3 UBIQUITIN-PROTEIN LIGASE RNF146"/>
    <property type="match status" value="1"/>
</dbReference>
<dbReference type="GO" id="GO:0006511">
    <property type="term" value="P:ubiquitin-dependent protein catabolic process"/>
    <property type="evidence" value="ECO:0007669"/>
    <property type="project" value="UniProtKB-UniRule"/>
</dbReference>
<evidence type="ECO:0000256" key="3">
    <source>
        <dbReference type="ARBA" id="ARBA00022833"/>
    </source>
</evidence>
<comment type="catalytic activity">
    <reaction evidence="5">
        <text>S-ubiquitinyl-[E2 ubiquitin-conjugating enzyme]-L-cysteine + [acceptor protein]-L-lysine = [E2 ubiquitin-conjugating enzyme]-L-cysteine + N(6)-ubiquitinyl-[acceptor protein]-L-lysine.</text>
        <dbReference type="EC" id="2.3.2.27"/>
    </reaction>
</comment>
<keyword evidence="5" id="KW-0963">Cytoplasm</keyword>
<accession>A0A077Z682</accession>
<evidence type="ECO:0000259" key="6">
    <source>
        <dbReference type="PROSITE" id="PS50089"/>
    </source>
</evidence>
<comment type="function">
    <text evidence="5">E3 ubiquitin-protein ligase that specifically binds poly-ADP-ribosylated proteins and mediates their ubiquitination and subsequent degradation.</text>
</comment>
<keyword evidence="5" id="KW-0833">Ubl conjugation pathway</keyword>
<keyword evidence="1 5" id="KW-0479">Metal-binding</keyword>
<dbReference type="Gene3D" id="3.30.40.10">
    <property type="entry name" value="Zinc/RING finger domain, C3HC4 (zinc finger)"/>
    <property type="match status" value="1"/>
</dbReference>
<evidence type="ECO:0000256" key="5">
    <source>
        <dbReference type="RuleBase" id="RU367115"/>
    </source>
</evidence>
<feature type="domain" description="RING-type" evidence="6">
    <location>
        <begin position="23"/>
        <end position="62"/>
    </location>
</feature>
<dbReference type="InterPro" id="IPR013083">
    <property type="entry name" value="Znf_RING/FYVE/PHD"/>
</dbReference>
<dbReference type="Proteomes" id="UP000030665">
    <property type="component" value="Unassembled WGS sequence"/>
</dbReference>
<dbReference type="AlphaFoldDB" id="A0A077Z682"/>
<evidence type="ECO:0000256" key="1">
    <source>
        <dbReference type="ARBA" id="ARBA00022723"/>
    </source>
</evidence>
<dbReference type="InterPro" id="IPR037197">
    <property type="entry name" value="WWE_dom_sf"/>
</dbReference>
<evidence type="ECO:0000313" key="9">
    <source>
        <dbReference type="Proteomes" id="UP000030665"/>
    </source>
</evidence>
<comment type="pathway">
    <text evidence="5">Protein modification; protein ubiquitination.</text>
</comment>
<dbReference type="SMART" id="SM00184">
    <property type="entry name" value="RING"/>
    <property type="match status" value="1"/>
</dbReference>
<dbReference type="InterPro" id="IPR001841">
    <property type="entry name" value="Znf_RING"/>
</dbReference>
<dbReference type="InterPro" id="IPR004170">
    <property type="entry name" value="WWE_dom"/>
</dbReference>
<gene>
    <name evidence="8" type="ORF">TTRE_0000392901</name>
</gene>
<dbReference type="PROSITE" id="PS50918">
    <property type="entry name" value="WWE"/>
    <property type="match status" value="1"/>
</dbReference>
<dbReference type="Gene3D" id="3.30.720.50">
    <property type="match status" value="1"/>
</dbReference>
<comment type="domain">
    <text evidence="5">The WWE domain mediates non-covalent poly(ADP-ribose)-binding.</text>
</comment>
<dbReference type="GO" id="GO:0008270">
    <property type="term" value="F:zinc ion binding"/>
    <property type="evidence" value="ECO:0007669"/>
    <property type="project" value="UniProtKB-UniRule"/>
</dbReference>
<dbReference type="SUPFAM" id="SSF57850">
    <property type="entry name" value="RING/U-box"/>
    <property type="match status" value="1"/>
</dbReference>
<dbReference type="InterPro" id="IPR018123">
    <property type="entry name" value="WWE-dom_subgr"/>
</dbReference>
<comment type="PTM">
    <text evidence="5">Ubiquitinated; autoubiquitinated.</text>
</comment>
<reference evidence="8" key="2">
    <citation type="submission" date="2014-03" db="EMBL/GenBank/DDBJ databases">
        <title>The whipworm genome and dual-species transcriptomics of an intimate host-pathogen interaction.</title>
        <authorList>
            <person name="Foth B.J."/>
            <person name="Tsai I.J."/>
            <person name="Reid A.J."/>
            <person name="Bancroft A.J."/>
            <person name="Nichol S."/>
            <person name="Tracey A."/>
            <person name="Holroyd N."/>
            <person name="Cotton J.A."/>
            <person name="Stanley E.J."/>
            <person name="Zarowiecki M."/>
            <person name="Liu J.Z."/>
            <person name="Huckvale T."/>
            <person name="Cooper P.J."/>
            <person name="Grencis R.K."/>
            <person name="Berriman M."/>
        </authorList>
    </citation>
    <scope>NUCLEOTIDE SEQUENCE [LARGE SCALE GENOMIC DNA]</scope>
</reference>
<dbReference type="GO" id="GO:0016055">
    <property type="term" value="P:Wnt signaling pathway"/>
    <property type="evidence" value="ECO:0007669"/>
    <property type="project" value="InterPro"/>
</dbReference>
<reference evidence="8" key="1">
    <citation type="submission" date="2014-01" db="EMBL/GenBank/DDBJ databases">
        <authorList>
            <person name="Aslett M."/>
        </authorList>
    </citation>
    <scope>NUCLEOTIDE SEQUENCE</scope>
</reference>
<dbReference type="PROSITE" id="PS00518">
    <property type="entry name" value="ZF_RING_1"/>
    <property type="match status" value="1"/>
</dbReference>
<evidence type="ECO:0000256" key="4">
    <source>
        <dbReference type="PROSITE-ProRule" id="PRU00175"/>
    </source>
</evidence>
<evidence type="ECO:0000259" key="7">
    <source>
        <dbReference type="PROSITE" id="PS50918"/>
    </source>
</evidence>
<dbReference type="SMART" id="SM00678">
    <property type="entry name" value="WWE"/>
    <property type="match status" value="1"/>
</dbReference>
<feature type="domain" description="WWE" evidence="7">
    <location>
        <begin position="85"/>
        <end position="162"/>
    </location>
</feature>